<keyword evidence="2" id="KW-0614">Plasmid</keyword>
<accession>E8TPS5</accession>
<proteinExistence type="predicted"/>
<feature type="region of interest" description="Disordered" evidence="1">
    <location>
        <begin position="1"/>
        <end position="52"/>
    </location>
</feature>
<protein>
    <submittedName>
        <fullName evidence="2">Carbon dioxide concentrating mechanism protein</fullName>
    </submittedName>
</protein>
<sequence>MENEHPEGRVLSAGAAIGKKFGPPPVVTSHDWRRFAHGPKPWSGPGSTSLMG</sequence>
<dbReference type="KEGG" id="mci:Mesci_6328"/>
<evidence type="ECO:0000256" key="1">
    <source>
        <dbReference type="SAM" id="MobiDB-lite"/>
    </source>
</evidence>
<dbReference type="HOGENOM" id="CLU_3081626_0_0_5"/>
<dbReference type="Proteomes" id="UP000007471">
    <property type="component" value="Plasmid pMESCI01"/>
</dbReference>
<evidence type="ECO:0000313" key="2">
    <source>
        <dbReference type="EMBL" id="ADV15310.1"/>
    </source>
</evidence>
<reference evidence="3" key="1">
    <citation type="submission" date="2011-01" db="EMBL/GenBank/DDBJ databases">
        <title>Complete sequence of plasmid of Mesorhizobium ciceri bv. biserrulae WSM1271.</title>
        <authorList>
            <person name="Lucas S."/>
            <person name="Copeland A."/>
            <person name="Lapidus A."/>
            <person name="Cheng J.-F."/>
            <person name="Goodwin L."/>
            <person name="Pitluck S."/>
            <person name="Teshima H."/>
            <person name="Detter J.C."/>
            <person name="Han C."/>
            <person name="Tapia R."/>
            <person name="Land M."/>
            <person name="Hauser L."/>
            <person name="Kyrpides N."/>
            <person name="Ivanova N."/>
            <person name="Nandasena K."/>
            <person name="Reeve W.G."/>
            <person name="Howieson J.G."/>
            <person name="O'Hara G."/>
            <person name="Tiwari R.P."/>
            <person name="Woyke T."/>
        </authorList>
    </citation>
    <scope>NUCLEOTIDE SEQUENCE [LARGE SCALE GENOMIC DNA]</scope>
    <source>
        <strain evidence="3">HAMBI 2942 / LMG 23838 / WSM1271</strain>
        <plasmid evidence="3">Plasmid pMESCI01</plasmid>
    </source>
</reference>
<dbReference type="AlphaFoldDB" id="E8TPS5"/>
<dbReference type="EMBL" id="CP002448">
    <property type="protein sequence ID" value="ADV15310.1"/>
    <property type="molecule type" value="Genomic_DNA"/>
</dbReference>
<organism evidence="2 3">
    <name type="scientific">Mesorhizobium ciceri biovar biserrulae (strain HAMBI 2942 / LMG 23838 / WSM1271)</name>
    <dbReference type="NCBI Taxonomy" id="765698"/>
    <lineage>
        <taxon>Bacteria</taxon>
        <taxon>Pseudomonadati</taxon>
        <taxon>Pseudomonadota</taxon>
        <taxon>Alphaproteobacteria</taxon>
        <taxon>Hyphomicrobiales</taxon>
        <taxon>Phyllobacteriaceae</taxon>
        <taxon>Mesorhizobium</taxon>
    </lineage>
</organism>
<evidence type="ECO:0000313" key="3">
    <source>
        <dbReference type="Proteomes" id="UP000007471"/>
    </source>
</evidence>
<gene>
    <name evidence="2" type="ordered locus">Mesci_6328</name>
</gene>
<geneLocation type="plasmid" evidence="2 3">
    <name>pMESCI01</name>
</geneLocation>
<name>E8TPS5_MESCW</name>